<name>A0A645G0A2_9ZZZZ</name>
<reference evidence="2" key="1">
    <citation type="submission" date="2019-08" db="EMBL/GenBank/DDBJ databases">
        <authorList>
            <person name="Kucharzyk K."/>
            <person name="Murdoch R.W."/>
            <person name="Higgins S."/>
            <person name="Loffler F."/>
        </authorList>
    </citation>
    <scope>NUCLEOTIDE SEQUENCE</scope>
</reference>
<dbReference type="Gene3D" id="3.40.50.300">
    <property type="entry name" value="P-loop containing nucleotide triphosphate hydrolases"/>
    <property type="match status" value="1"/>
</dbReference>
<dbReference type="InterPro" id="IPR027417">
    <property type="entry name" value="P-loop_NTPase"/>
</dbReference>
<dbReference type="InterPro" id="IPR001650">
    <property type="entry name" value="Helicase_C-like"/>
</dbReference>
<dbReference type="Pfam" id="PF00271">
    <property type="entry name" value="Helicase_C"/>
    <property type="match status" value="1"/>
</dbReference>
<dbReference type="EMBL" id="VSSQ01066920">
    <property type="protein sequence ID" value="MPN19372.1"/>
    <property type="molecule type" value="Genomic_DNA"/>
</dbReference>
<evidence type="ECO:0000313" key="2">
    <source>
        <dbReference type="EMBL" id="MPN19372.1"/>
    </source>
</evidence>
<protein>
    <recommendedName>
        <fullName evidence="1">Helicase C-terminal domain-containing protein</fullName>
    </recommendedName>
</protein>
<organism evidence="2">
    <name type="scientific">bioreactor metagenome</name>
    <dbReference type="NCBI Taxonomy" id="1076179"/>
    <lineage>
        <taxon>unclassified sequences</taxon>
        <taxon>metagenomes</taxon>
        <taxon>ecological metagenomes</taxon>
    </lineage>
</organism>
<dbReference type="SUPFAM" id="SSF52540">
    <property type="entry name" value="P-loop containing nucleoside triphosphate hydrolases"/>
    <property type="match status" value="1"/>
</dbReference>
<evidence type="ECO:0000259" key="1">
    <source>
        <dbReference type="Pfam" id="PF00271"/>
    </source>
</evidence>
<feature type="domain" description="Helicase C-terminal" evidence="1">
    <location>
        <begin position="11"/>
        <end position="77"/>
    </location>
</feature>
<accession>A0A645G0A2</accession>
<sequence length="152" mass="17344">MSKAIDGAVEVKGADRPEHKEKAMIDFADGSLKALVTKPSICGFGMNWQVCHDMIFCGLSDSYEKFYQAVRRCWRFGQTMPVNVHVIISEKEISVLENIRRKEADAQRMSENMIRFTAEILKCEIKQTTREQIGYTAHKKMILPEWIGGKTA</sequence>
<gene>
    <name evidence="2" type="ORF">SDC9_166741</name>
</gene>
<dbReference type="AlphaFoldDB" id="A0A645G0A2"/>
<comment type="caution">
    <text evidence="2">The sequence shown here is derived from an EMBL/GenBank/DDBJ whole genome shotgun (WGS) entry which is preliminary data.</text>
</comment>
<proteinExistence type="predicted"/>